<dbReference type="AlphaFoldDB" id="A0A6J4IB77"/>
<feature type="compositionally biased region" description="Basic and acidic residues" evidence="1">
    <location>
        <begin position="1"/>
        <end position="35"/>
    </location>
</feature>
<evidence type="ECO:0000256" key="1">
    <source>
        <dbReference type="SAM" id="MobiDB-lite"/>
    </source>
</evidence>
<feature type="non-terminal residue" evidence="2">
    <location>
        <position position="1"/>
    </location>
</feature>
<name>A0A6J4IB77_9ACTN</name>
<sequence length="44" mass="4911">DSDCSAPDRPHVSGCCREARRPAPRAGDRASADRNPRHRPRRAM</sequence>
<organism evidence="2">
    <name type="scientific">uncultured Blastococcus sp</name>
    <dbReference type="NCBI Taxonomy" id="217144"/>
    <lineage>
        <taxon>Bacteria</taxon>
        <taxon>Bacillati</taxon>
        <taxon>Actinomycetota</taxon>
        <taxon>Actinomycetes</taxon>
        <taxon>Geodermatophilales</taxon>
        <taxon>Geodermatophilaceae</taxon>
        <taxon>Blastococcus</taxon>
        <taxon>environmental samples</taxon>
    </lineage>
</organism>
<accession>A0A6J4IB77</accession>
<gene>
    <name evidence="2" type="ORF">AVDCRST_MAG57-1809</name>
</gene>
<reference evidence="2" key="1">
    <citation type="submission" date="2020-02" db="EMBL/GenBank/DDBJ databases">
        <authorList>
            <person name="Meier V. D."/>
        </authorList>
    </citation>
    <scope>NUCLEOTIDE SEQUENCE</scope>
    <source>
        <strain evidence="2">AVDCRST_MAG57</strain>
    </source>
</reference>
<evidence type="ECO:0000313" key="2">
    <source>
        <dbReference type="EMBL" id="CAA9246419.1"/>
    </source>
</evidence>
<proteinExistence type="predicted"/>
<protein>
    <submittedName>
        <fullName evidence="2">Uncharacterized protein</fullName>
    </submittedName>
</protein>
<feature type="non-terminal residue" evidence="2">
    <location>
        <position position="44"/>
    </location>
</feature>
<dbReference type="EMBL" id="CADCTI010000158">
    <property type="protein sequence ID" value="CAA9246419.1"/>
    <property type="molecule type" value="Genomic_DNA"/>
</dbReference>
<feature type="region of interest" description="Disordered" evidence="1">
    <location>
        <begin position="1"/>
        <end position="44"/>
    </location>
</feature>